<evidence type="ECO:0000313" key="15">
    <source>
        <dbReference type="EMBL" id="RUO23756.1"/>
    </source>
</evidence>
<keyword evidence="5 11" id="KW-0347">Helicase</keyword>
<keyword evidence="7 11" id="KW-0067">ATP-binding</keyword>
<evidence type="ECO:0000259" key="13">
    <source>
        <dbReference type="Pfam" id="PF21185"/>
    </source>
</evidence>
<dbReference type="Pfam" id="PF13245">
    <property type="entry name" value="AAA_19"/>
    <property type="match status" value="1"/>
</dbReference>
<dbReference type="EMBL" id="QLMD01000008">
    <property type="protein sequence ID" value="RAJ96495.1"/>
    <property type="molecule type" value="Genomic_DNA"/>
</dbReference>
<dbReference type="InterPro" id="IPR006344">
    <property type="entry name" value="RecD"/>
</dbReference>
<comment type="miscellaneous">
    <text evidence="11">In the RecBCD complex, RecB has a slow 3'-5' helicase, an exonuclease activity and loads RecA onto ssDNA, RecD has a fast 5'-3' helicase activity, while RecC stimulates the ATPase and processivity of the RecB helicase and contributes to recognition of the Chi site.</text>
</comment>
<evidence type="ECO:0000259" key="12">
    <source>
        <dbReference type="Pfam" id="PF13538"/>
    </source>
</evidence>
<reference evidence="14 16" key="2">
    <citation type="submission" date="2018-06" db="EMBL/GenBank/DDBJ databases">
        <title>Genomic Encyclopedia of Type Strains, Phase III (KMG-III): the genomes of soil and plant-associated and newly described type strains.</title>
        <authorList>
            <person name="Whitman W."/>
        </authorList>
    </citation>
    <scope>NUCLEOTIDE SEQUENCE [LARGE SCALE GENOMIC DNA]</scope>
    <source>
        <strain evidence="14 16">CGMCC 1.15366</strain>
    </source>
</reference>
<dbReference type="GO" id="GO:0009338">
    <property type="term" value="C:exodeoxyribonuclease V complex"/>
    <property type="evidence" value="ECO:0007669"/>
    <property type="project" value="InterPro"/>
</dbReference>
<dbReference type="GO" id="GO:0043139">
    <property type="term" value="F:5'-3' DNA helicase activity"/>
    <property type="evidence" value="ECO:0007669"/>
    <property type="project" value="UniProtKB-UniRule"/>
</dbReference>
<feature type="domain" description="RecBCD enzyme subunit RecD N-terminal" evidence="13">
    <location>
        <begin position="18"/>
        <end position="140"/>
    </location>
</feature>
<dbReference type="EMBL" id="PIPK01000008">
    <property type="protein sequence ID" value="RUO23756.1"/>
    <property type="molecule type" value="Genomic_DNA"/>
</dbReference>
<keyword evidence="3 11" id="KW-0227">DNA damage</keyword>
<evidence type="ECO:0000256" key="2">
    <source>
        <dbReference type="ARBA" id="ARBA00022741"/>
    </source>
</evidence>
<sequence>MQTQAPLSVLDILDDWQQQRVVSHLDVALARMLTESNETAAEQQEAVTEVTALLTAVLSAYVSRGHVCLVLADVMADPESLLGIDSYQARQLAVSPGAVFKRWQLPEIIAWLQQSTAVACDPEQDDKVSCPLVLTQGTLYLTRFWYYEQRIRQRLQRRMRSALLATDNVAAMAEQLDTLFGTVQADSKAKADVVPWQKLACANTLRSRFSVITGGPGTGKTYTVVRLLAMLHFLANQAADTTQALRVRLAAPTGKAAARLKSSIQAALSELQQDSALAHWHPILAQIDSHSSTLHRLLGTIPQSRKFRHHAANPLRLDVLIIDEASMVDIEMMDAILDALPKHAQLILLGDKDQLASVEAGAVLGQICAGAEQGHYRQATFEFLQANSAVPLAASLYDPQGPEHLQHVVMLRESRRFASDSGIGKLASAINQADGAEVANLLGKDALAPSFADLHLLQGARDTDTELWQQFKGLCQQGYRPYWSALDARPDATASQDDIDAWGLRVLKAYAGFQILSAVRDGPFGVSGLNQQVQAWLPSMPEQSTWYEGRPVMVSANDYSLNLRNGDIGIALRSPQDETLRVVFEDSQGRLRWILPSRLRHVETAFAMTIHKSQGSEFGHAVVVLPPNDNPVLCRELIYTGVTRAANELTLMVPSWAVLEQSIQRATLRTGRLFT</sequence>
<dbReference type="InterPro" id="IPR049550">
    <property type="entry name" value="RecD_N"/>
</dbReference>
<dbReference type="Gene3D" id="1.10.10.1020">
    <property type="entry name" value="RecBCD complex, subunit RecD, N-terminal domain"/>
    <property type="match status" value="1"/>
</dbReference>
<dbReference type="Pfam" id="PF21185">
    <property type="entry name" value="RecD_N"/>
    <property type="match status" value="1"/>
</dbReference>
<reference evidence="15 17" key="1">
    <citation type="journal article" date="2018" name="Front. Microbiol.">
        <title>Genome-Based Analysis Reveals the Taxonomy and Diversity of the Family Idiomarinaceae.</title>
        <authorList>
            <person name="Liu Y."/>
            <person name="Lai Q."/>
            <person name="Shao Z."/>
        </authorList>
    </citation>
    <scope>NUCLEOTIDE SEQUENCE [LARGE SCALE GENOMIC DNA]</scope>
    <source>
        <strain evidence="15 17">CF12-14</strain>
    </source>
</reference>
<accession>A0A327WWZ8</accession>
<evidence type="ECO:0000256" key="10">
    <source>
        <dbReference type="ARBA" id="ARBA00023235"/>
    </source>
</evidence>
<dbReference type="GO" id="GO:0003677">
    <property type="term" value="F:DNA binding"/>
    <property type="evidence" value="ECO:0007669"/>
    <property type="project" value="UniProtKB-UniRule"/>
</dbReference>
<evidence type="ECO:0000256" key="11">
    <source>
        <dbReference type="HAMAP-Rule" id="MF_01487"/>
    </source>
</evidence>
<dbReference type="GO" id="GO:0017116">
    <property type="term" value="F:single-stranded DNA helicase activity"/>
    <property type="evidence" value="ECO:0007669"/>
    <property type="project" value="TreeGrafter"/>
</dbReference>
<dbReference type="RefSeq" id="WP_111569665.1">
    <property type="nucleotide sequence ID" value="NZ_PIPK01000008.1"/>
</dbReference>
<feature type="domain" description="UvrD-like helicase C-terminal" evidence="12">
    <location>
        <begin position="605"/>
        <end position="652"/>
    </location>
</feature>
<dbReference type="GO" id="GO:0000724">
    <property type="term" value="P:double-strand break repair via homologous recombination"/>
    <property type="evidence" value="ECO:0007669"/>
    <property type="project" value="UniProtKB-UniRule"/>
</dbReference>
<dbReference type="Gene3D" id="3.40.50.300">
    <property type="entry name" value="P-loop containing nucleotide triphosphate hydrolases"/>
    <property type="match status" value="3"/>
</dbReference>
<dbReference type="HAMAP" id="MF_01487">
    <property type="entry name" value="RecD"/>
    <property type="match status" value="1"/>
</dbReference>
<evidence type="ECO:0000256" key="3">
    <source>
        <dbReference type="ARBA" id="ARBA00022763"/>
    </source>
</evidence>
<feature type="binding site" evidence="11">
    <location>
        <begin position="214"/>
        <end position="221"/>
    </location>
    <ligand>
        <name>ATP</name>
        <dbReference type="ChEBI" id="CHEBI:30616"/>
    </ligand>
</feature>
<comment type="function">
    <text evidence="11">A helicase/nuclease that prepares dsDNA breaks (DSB) for recombinational DNA repair. Binds to DSBs and unwinds DNA via a highly rapid and processive ATP-dependent bidirectional helicase activity. Unwinds dsDNA until it encounters a Chi (crossover hotspot instigator) sequence from the 3' direction. Cuts ssDNA a few nucleotides 3' to the Chi site. The properties and activities of the enzyme are changed at Chi. The Chi-altered holoenzyme produces a long 3'-ssDNA overhang and facilitates RecA-binding to the ssDNA for homologous DNA recombination and repair. Holoenzyme degrades any linearized DNA that is unable to undergo homologous recombination. In the holoenzyme this subunit has ssDNA-dependent ATPase and 5'-3' helicase activity. When added to pre-assembled RecBC greatly stimulates nuclease activity and augments holoenzyme processivity. Negatively regulates the RecA-loading ability of RecBCD.</text>
</comment>
<keyword evidence="2 11" id="KW-0547">Nucleotide-binding</keyword>
<keyword evidence="17" id="KW-1185">Reference proteome</keyword>
<keyword evidence="10 11" id="KW-0413">Isomerase</keyword>
<dbReference type="NCBIfam" id="TIGR01447">
    <property type="entry name" value="recD"/>
    <property type="match status" value="1"/>
</dbReference>
<keyword evidence="1 11" id="KW-0540">Nuclease</keyword>
<evidence type="ECO:0000256" key="6">
    <source>
        <dbReference type="ARBA" id="ARBA00022839"/>
    </source>
</evidence>
<dbReference type="GO" id="GO:0008854">
    <property type="term" value="F:exodeoxyribonuclease V activity"/>
    <property type="evidence" value="ECO:0007669"/>
    <property type="project" value="InterPro"/>
</dbReference>
<dbReference type="GO" id="GO:0005524">
    <property type="term" value="F:ATP binding"/>
    <property type="evidence" value="ECO:0007669"/>
    <property type="project" value="UniProtKB-UniRule"/>
</dbReference>
<name>A0A327WWZ8_9GAMM</name>
<dbReference type="PANTHER" id="PTHR43788">
    <property type="entry name" value="DNA2/NAM7 HELICASE FAMILY MEMBER"/>
    <property type="match status" value="1"/>
</dbReference>
<protein>
    <recommendedName>
        <fullName evidence="11">RecBCD enzyme subunit RecD</fullName>
        <ecNumber evidence="11">5.6.2.3</ecNumber>
    </recommendedName>
    <alternativeName>
        <fullName evidence="11">DNA 5'-3' helicase subunit RecD</fullName>
    </alternativeName>
    <alternativeName>
        <fullName evidence="11">Exonuclease V subunit RecD</fullName>
        <shortName evidence="11">ExoV subunit RecD</shortName>
    </alternativeName>
    <alternativeName>
        <fullName evidence="11">Helicase/nuclease RecBCD subunit RecD</fullName>
    </alternativeName>
</protein>
<gene>
    <name evidence="11 15" type="primary">recD</name>
    <name evidence="14" type="ORF">B0I24_10874</name>
    <name evidence="15" type="ORF">CWE07_09595</name>
</gene>
<keyword evidence="8 11" id="KW-0238">DNA-binding</keyword>
<comment type="subunit">
    <text evidence="11">Heterotrimer of RecB, RecC and RecD. All subunits contribute to DNA-binding.</text>
</comment>
<evidence type="ECO:0000313" key="14">
    <source>
        <dbReference type="EMBL" id="RAJ96495.1"/>
    </source>
</evidence>
<dbReference type="CDD" id="cd18809">
    <property type="entry name" value="SF1_C_RecD"/>
    <property type="match status" value="1"/>
</dbReference>
<comment type="caution">
    <text evidence="14">The sequence shown here is derived from an EMBL/GenBank/DDBJ whole genome shotgun (WGS) entry which is preliminary data.</text>
</comment>
<evidence type="ECO:0000256" key="9">
    <source>
        <dbReference type="ARBA" id="ARBA00023204"/>
    </source>
</evidence>
<dbReference type="InterPro" id="IPR041851">
    <property type="entry name" value="RecD_N_sf"/>
</dbReference>
<evidence type="ECO:0000256" key="4">
    <source>
        <dbReference type="ARBA" id="ARBA00022801"/>
    </source>
</evidence>
<dbReference type="EC" id="5.6.2.3" evidence="11"/>
<evidence type="ECO:0000313" key="16">
    <source>
        <dbReference type="Proteomes" id="UP000249203"/>
    </source>
</evidence>
<evidence type="ECO:0000256" key="8">
    <source>
        <dbReference type="ARBA" id="ARBA00023125"/>
    </source>
</evidence>
<dbReference type="InterPro" id="IPR027417">
    <property type="entry name" value="P-loop_NTPase"/>
</dbReference>
<comment type="similarity">
    <text evidence="11">Belongs to the RecD family.</text>
</comment>
<organism evidence="14 16">
    <name type="scientific">Aliidiomarina maris</name>
    <dbReference type="NCBI Taxonomy" id="531312"/>
    <lineage>
        <taxon>Bacteria</taxon>
        <taxon>Pseudomonadati</taxon>
        <taxon>Pseudomonadota</taxon>
        <taxon>Gammaproteobacteria</taxon>
        <taxon>Alteromonadales</taxon>
        <taxon>Idiomarinaceae</taxon>
        <taxon>Aliidiomarina</taxon>
    </lineage>
</organism>
<keyword evidence="6 11" id="KW-0269">Exonuclease</keyword>
<dbReference type="OrthoDB" id="9803432at2"/>
<dbReference type="CDD" id="cd17933">
    <property type="entry name" value="DEXSc_RecD-like"/>
    <property type="match status" value="1"/>
</dbReference>
<dbReference type="Proteomes" id="UP000287865">
    <property type="component" value="Unassembled WGS sequence"/>
</dbReference>
<dbReference type="PANTHER" id="PTHR43788:SF6">
    <property type="entry name" value="DNA HELICASE B"/>
    <property type="match status" value="1"/>
</dbReference>
<dbReference type="Proteomes" id="UP000249203">
    <property type="component" value="Unassembled WGS sequence"/>
</dbReference>
<keyword evidence="4 11" id="KW-0378">Hydrolase</keyword>
<comment type="catalytic activity">
    <reaction evidence="11">
        <text>ATP + H2O = ADP + phosphate + H(+)</text>
        <dbReference type="Rhea" id="RHEA:13065"/>
        <dbReference type="ChEBI" id="CHEBI:15377"/>
        <dbReference type="ChEBI" id="CHEBI:15378"/>
        <dbReference type="ChEBI" id="CHEBI:30616"/>
        <dbReference type="ChEBI" id="CHEBI:43474"/>
        <dbReference type="ChEBI" id="CHEBI:456216"/>
        <dbReference type="EC" id="5.6.2.3"/>
    </reaction>
</comment>
<dbReference type="Pfam" id="PF13538">
    <property type="entry name" value="UvrD_C_2"/>
    <property type="match status" value="1"/>
</dbReference>
<evidence type="ECO:0000256" key="5">
    <source>
        <dbReference type="ARBA" id="ARBA00022806"/>
    </source>
</evidence>
<evidence type="ECO:0000313" key="17">
    <source>
        <dbReference type="Proteomes" id="UP000287865"/>
    </source>
</evidence>
<keyword evidence="9 11" id="KW-0234">DNA repair</keyword>
<evidence type="ECO:0000256" key="7">
    <source>
        <dbReference type="ARBA" id="ARBA00022840"/>
    </source>
</evidence>
<dbReference type="SUPFAM" id="SSF52540">
    <property type="entry name" value="P-loop containing nucleoside triphosphate hydrolases"/>
    <property type="match status" value="2"/>
</dbReference>
<dbReference type="InterPro" id="IPR027785">
    <property type="entry name" value="UvrD-like_helicase_C"/>
</dbReference>
<dbReference type="AlphaFoldDB" id="A0A327WWZ8"/>
<evidence type="ECO:0000256" key="1">
    <source>
        <dbReference type="ARBA" id="ARBA00022722"/>
    </source>
</evidence>
<proteinExistence type="inferred from homology"/>
<dbReference type="InterPro" id="IPR050534">
    <property type="entry name" value="Coronavir_polyprotein_1ab"/>
</dbReference>